<proteinExistence type="inferred from homology"/>
<feature type="domain" description="HTH lysR-type" evidence="5">
    <location>
        <begin position="1"/>
        <end position="59"/>
    </location>
</feature>
<dbReference type="Gene3D" id="1.10.10.10">
    <property type="entry name" value="Winged helix-like DNA-binding domain superfamily/Winged helix DNA-binding domain"/>
    <property type="match status" value="1"/>
</dbReference>
<dbReference type="FunFam" id="1.10.10.10:FF:000001">
    <property type="entry name" value="LysR family transcriptional regulator"/>
    <property type="match status" value="1"/>
</dbReference>
<dbReference type="RefSeq" id="WP_119378833.1">
    <property type="nucleotide sequence ID" value="NZ_QWGB01000005.1"/>
</dbReference>
<dbReference type="CDD" id="cd08422">
    <property type="entry name" value="PBP2_CrgA_like"/>
    <property type="match status" value="1"/>
</dbReference>
<name>A0A399QXY4_9PROT</name>
<dbReference type="PANTHER" id="PTHR30537">
    <property type="entry name" value="HTH-TYPE TRANSCRIPTIONAL REGULATOR"/>
    <property type="match status" value="1"/>
</dbReference>
<sequence>MDRLDAMRLFIRVADTGSFSKAAADLEIGQPTVSRRIQDLEAQLGADLFLRTTRALSLTEAGQTFYARAKSILDAFEAAEAEVRGLDNEPVGQLRISVPHSLSRVVIAPALASFMRRYPDLSLDVMSDDSYTDIVQEGVDLAFRLGQLADSSLMAKRIALTPLKLWASPIYIAQQKSVTRPGELNPDEALSLRQRAGAAVWELANSKTGALDSLRAAGRFRASSGDMLIQCAQDALGYILAPDWLVCEKVREGQLARLLPDWEAEALPLNVVWSGGKLKGKARLLADHITEAMKAKELQEPDAAHQ</sequence>
<gene>
    <name evidence="6" type="ORF">D1224_05120</name>
</gene>
<protein>
    <submittedName>
        <fullName evidence="6">LysR family transcriptional regulator</fullName>
    </submittedName>
</protein>
<accession>A0A399QXY4</accession>
<reference evidence="6 7" key="1">
    <citation type="submission" date="2018-08" db="EMBL/GenBank/DDBJ databases">
        <title>Henriciella mobilis sp. nov., isolated from seawater.</title>
        <authorList>
            <person name="Cheng H."/>
            <person name="Wu Y.-H."/>
            <person name="Xu X.-W."/>
            <person name="Guo L.-L."/>
        </authorList>
    </citation>
    <scope>NUCLEOTIDE SEQUENCE [LARGE SCALE GENOMIC DNA]</scope>
    <source>
        <strain evidence="6 7">CCUG66934</strain>
    </source>
</reference>
<dbReference type="PANTHER" id="PTHR30537:SF5">
    <property type="entry name" value="HTH-TYPE TRANSCRIPTIONAL ACTIVATOR TTDR-RELATED"/>
    <property type="match status" value="1"/>
</dbReference>
<dbReference type="OrthoDB" id="9813056at2"/>
<dbReference type="GO" id="GO:0003700">
    <property type="term" value="F:DNA-binding transcription factor activity"/>
    <property type="evidence" value="ECO:0007669"/>
    <property type="project" value="InterPro"/>
</dbReference>
<keyword evidence="4" id="KW-0804">Transcription</keyword>
<comment type="similarity">
    <text evidence="1">Belongs to the LysR transcriptional regulatory family.</text>
</comment>
<dbReference type="GO" id="GO:0003677">
    <property type="term" value="F:DNA binding"/>
    <property type="evidence" value="ECO:0007669"/>
    <property type="project" value="UniProtKB-KW"/>
</dbReference>
<comment type="caution">
    <text evidence="6">The sequence shown here is derived from an EMBL/GenBank/DDBJ whole genome shotgun (WGS) entry which is preliminary data.</text>
</comment>
<evidence type="ECO:0000313" key="7">
    <source>
        <dbReference type="Proteomes" id="UP000265431"/>
    </source>
</evidence>
<dbReference type="InterPro" id="IPR000847">
    <property type="entry name" value="LysR_HTH_N"/>
</dbReference>
<evidence type="ECO:0000313" key="6">
    <source>
        <dbReference type="EMBL" id="RIJ23643.1"/>
    </source>
</evidence>
<evidence type="ECO:0000256" key="3">
    <source>
        <dbReference type="ARBA" id="ARBA00023125"/>
    </source>
</evidence>
<dbReference type="SUPFAM" id="SSF53850">
    <property type="entry name" value="Periplasmic binding protein-like II"/>
    <property type="match status" value="1"/>
</dbReference>
<dbReference type="Gene3D" id="3.40.190.290">
    <property type="match status" value="1"/>
</dbReference>
<keyword evidence="2" id="KW-0805">Transcription regulation</keyword>
<keyword evidence="7" id="KW-1185">Reference proteome</keyword>
<dbReference type="InterPro" id="IPR036388">
    <property type="entry name" value="WH-like_DNA-bd_sf"/>
</dbReference>
<dbReference type="InterPro" id="IPR005119">
    <property type="entry name" value="LysR_subst-bd"/>
</dbReference>
<dbReference type="AlphaFoldDB" id="A0A399QXY4"/>
<dbReference type="SUPFAM" id="SSF46785">
    <property type="entry name" value="Winged helix' DNA-binding domain"/>
    <property type="match status" value="1"/>
</dbReference>
<dbReference type="InterPro" id="IPR036390">
    <property type="entry name" value="WH_DNA-bd_sf"/>
</dbReference>
<evidence type="ECO:0000256" key="1">
    <source>
        <dbReference type="ARBA" id="ARBA00009437"/>
    </source>
</evidence>
<keyword evidence="3" id="KW-0238">DNA-binding</keyword>
<dbReference type="EMBL" id="QWGB01000005">
    <property type="protein sequence ID" value="RIJ23643.1"/>
    <property type="molecule type" value="Genomic_DNA"/>
</dbReference>
<dbReference type="InterPro" id="IPR058163">
    <property type="entry name" value="LysR-type_TF_proteobact-type"/>
</dbReference>
<evidence type="ECO:0000259" key="5">
    <source>
        <dbReference type="PROSITE" id="PS50931"/>
    </source>
</evidence>
<dbReference type="Proteomes" id="UP000265431">
    <property type="component" value="Unassembled WGS sequence"/>
</dbReference>
<dbReference type="PRINTS" id="PR00039">
    <property type="entry name" value="HTHLYSR"/>
</dbReference>
<evidence type="ECO:0000256" key="4">
    <source>
        <dbReference type="ARBA" id="ARBA00023163"/>
    </source>
</evidence>
<dbReference type="Pfam" id="PF00126">
    <property type="entry name" value="HTH_1"/>
    <property type="match status" value="1"/>
</dbReference>
<dbReference type="PROSITE" id="PS50931">
    <property type="entry name" value="HTH_LYSR"/>
    <property type="match status" value="1"/>
</dbReference>
<organism evidence="6 7">
    <name type="scientific">Henriciella barbarensis</name>
    <dbReference type="NCBI Taxonomy" id="86342"/>
    <lineage>
        <taxon>Bacteria</taxon>
        <taxon>Pseudomonadati</taxon>
        <taxon>Pseudomonadota</taxon>
        <taxon>Alphaproteobacteria</taxon>
        <taxon>Hyphomonadales</taxon>
        <taxon>Hyphomonadaceae</taxon>
        <taxon>Henriciella</taxon>
    </lineage>
</organism>
<evidence type="ECO:0000256" key="2">
    <source>
        <dbReference type="ARBA" id="ARBA00023015"/>
    </source>
</evidence>
<dbReference type="Pfam" id="PF03466">
    <property type="entry name" value="LysR_substrate"/>
    <property type="match status" value="1"/>
</dbReference>